<reference evidence="2 3" key="1">
    <citation type="submission" date="2019-09" db="EMBL/GenBank/DDBJ databases">
        <title>Mumia zhuanghuii sp. nov. isolated from the intestinal contents of plateau pika (Ochotona curzoniae) in the Qinghai-Tibet plateau of China.</title>
        <authorList>
            <person name="Tian Z."/>
        </authorList>
    </citation>
    <scope>NUCLEOTIDE SEQUENCE [LARGE SCALE GENOMIC DNA]</scope>
    <source>
        <strain evidence="3">350</strain>
    </source>
</reference>
<comment type="caution">
    <text evidence="2">The sequence shown here is derived from an EMBL/GenBank/DDBJ whole genome shotgun (WGS) entry which is preliminary data.</text>
</comment>
<organism evidence="2 3">
    <name type="scientific">Mumia zhuanghuii</name>
    <dbReference type="NCBI Taxonomy" id="2585211"/>
    <lineage>
        <taxon>Bacteria</taxon>
        <taxon>Bacillati</taxon>
        <taxon>Actinomycetota</taxon>
        <taxon>Actinomycetes</taxon>
        <taxon>Propionibacteriales</taxon>
        <taxon>Nocardioidaceae</taxon>
        <taxon>Mumia</taxon>
    </lineage>
</organism>
<dbReference type="EMBL" id="VDFQ02000005">
    <property type="protein sequence ID" value="KAA1420676.1"/>
    <property type="molecule type" value="Genomic_DNA"/>
</dbReference>
<dbReference type="InterPro" id="IPR013783">
    <property type="entry name" value="Ig-like_fold"/>
</dbReference>
<gene>
    <name evidence="2" type="ORF">FE697_017180</name>
</gene>
<evidence type="ECO:0000313" key="3">
    <source>
        <dbReference type="Proteomes" id="UP000307768"/>
    </source>
</evidence>
<protein>
    <recommendedName>
        <fullName evidence="1">PKD domain-containing protein</fullName>
    </recommendedName>
</protein>
<sequence length="160" mass="17355">MRSECRGGDPEASVPTVTAGDVLREVRRLPLPKATLSLQPAGRTLVNLDTVFSTTRPTFDRTVTILGQSVHITAEATRYTWRHGDGTRQTTSGPGRPYPALDITHRYTRAGKTHHPSVDVTFTITYSVDDGPAQTLDETITTDGLSETLTTHEAVPVLTG</sequence>
<dbReference type="Pfam" id="PF00801">
    <property type="entry name" value="PKD"/>
    <property type="match status" value="1"/>
</dbReference>
<evidence type="ECO:0000313" key="2">
    <source>
        <dbReference type="EMBL" id="KAA1420676.1"/>
    </source>
</evidence>
<name>A0A5Q6RRJ8_9ACTN</name>
<feature type="domain" description="PKD" evidence="1">
    <location>
        <begin position="61"/>
        <end position="112"/>
    </location>
</feature>
<proteinExistence type="predicted"/>
<dbReference type="Proteomes" id="UP000307768">
    <property type="component" value="Unassembled WGS sequence"/>
</dbReference>
<evidence type="ECO:0000259" key="1">
    <source>
        <dbReference type="Pfam" id="PF00801"/>
    </source>
</evidence>
<accession>A0A5Q6RRJ8</accession>
<dbReference type="InterPro" id="IPR000601">
    <property type="entry name" value="PKD_dom"/>
</dbReference>
<dbReference type="RefSeq" id="WP_163695724.1">
    <property type="nucleotide sequence ID" value="NZ_VDFQ02000005.1"/>
</dbReference>
<dbReference type="Gene3D" id="2.60.40.10">
    <property type="entry name" value="Immunoglobulins"/>
    <property type="match status" value="1"/>
</dbReference>
<dbReference type="GO" id="GO:0005975">
    <property type="term" value="P:carbohydrate metabolic process"/>
    <property type="evidence" value="ECO:0007669"/>
    <property type="project" value="UniProtKB-ARBA"/>
</dbReference>
<dbReference type="AlphaFoldDB" id="A0A5Q6RRJ8"/>